<evidence type="ECO:0000256" key="1">
    <source>
        <dbReference type="ARBA" id="ARBA00022670"/>
    </source>
</evidence>
<dbReference type="InterPro" id="IPR001254">
    <property type="entry name" value="Trypsin_dom"/>
</dbReference>
<dbReference type="InterPro" id="IPR043504">
    <property type="entry name" value="Peptidase_S1_PA_chymotrypsin"/>
</dbReference>
<gene>
    <name evidence="11" type="primary">6054457</name>
    <name evidence="10" type="ORF">CpipJ_CPIJ019924</name>
</gene>
<evidence type="ECO:0000313" key="11">
    <source>
        <dbReference type="EnsemblMetazoa" id="CPIJ019924-PA"/>
    </source>
</evidence>
<evidence type="ECO:0000259" key="9">
    <source>
        <dbReference type="Pfam" id="PF12032"/>
    </source>
</evidence>
<dbReference type="PANTHER" id="PTHR24252">
    <property type="entry name" value="ACROSIN-RELATED"/>
    <property type="match status" value="1"/>
</dbReference>
<name>B0XL44_CULQU</name>
<dbReference type="PANTHER" id="PTHR24252:SF7">
    <property type="entry name" value="HYALIN"/>
    <property type="match status" value="1"/>
</dbReference>
<reference evidence="11" key="2">
    <citation type="submission" date="2021-02" db="UniProtKB">
        <authorList>
            <consortium name="EnsemblMetazoa"/>
        </authorList>
    </citation>
    <scope>IDENTIFICATION</scope>
    <source>
        <strain evidence="11">JHB</strain>
    </source>
</reference>
<dbReference type="SUPFAM" id="SSF50494">
    <property type="entry name" value="Trypsin-like serine proteases"/>
    <property type="match status" value="1"/>
</dbReference>
<evidence type="ECO:0000256" key="6">
    <source>
        <dbReference type="ARBA" id="ARBA00024195"/>
    </source>
</evidence>
<dbReference type="Pfam" id="PF12032">
    <property type="entry name" value="CLIP"/>
    <property type="match status" value="1"/>
</dbReference>
<dbReference type="GO" id="GO:0004252">
    <property type="term" value="F:serine-type endopeptidase activity"/>
    <property type="evidence" value="ECO:0007669"/>
    <property type="project" value="InterPro"/>
</dbReference>
<feature type="domain" description="Peptidase S1" evidence="8">
    <location>
        <begin position="258"/>
        <end position="302"/>
    </location>
</feature>
<dbReference type="InParanoid" id="B0XL44"/>
<proteinExistence type="inferred from homology"/>
<dbReference type="Gene3D" id="3.30.1640.30">
    <property type="match status" value="1"/>
</dbReference>
<sequence>MRQSHARAQFAASPRQNKQQNHPCSHASNPPKSTARTPLILPRAKFPFMCLYTVWRFPLHPGELTSSTTEQPKLTIKCEARPSSIAQSQVHLDAIDIWTEATKSGTIAPIQYGRPEWLDLLSKVMFLPLLLLAAFVVGNFAVEDDDRPVWDVITPCTIPNEVAQGICTAPQDCPAYQSINRGQDLGSVGRLGFIRALQCQNENETMICCPKLAKASYHNPELSTNIPRRVRNSTADLASRFGEDDDDECGVQTFQNKIKGSLTEIDEFPWAALLFYRNNYKGCGGVLISRNYVLTAAHCLAGANYARHGPL</sequence>
<evidence type="ECO:0000313" key="10">
    <source>
        <dbReference type="EMBL" id="EDS33338.1"/>
    </source>
</evidence>
<dbReference type="Gene3D" id="2.40.10.10">
    <property type="entry name" value="Trypsin-like serine proteases"/>
    <property type="match status" value="1"/>
</dbReference>
<protein>
    <submittedName>
        <fullName evidence="10 11">Clip-domain serine protease</fullName>
    </submittedName>
</protein>
<evidence type="ECO:0000313" key="12">
    <source>
        <dbReference type="Proteomes" id="UP000002320"/>
    </source>
</evidence>
<dbReference type="InterPro" id="IPR038565">
    <property type="entry name" value="CLIP_sf"/>
</dbReference>
<keyword evidence="1 10" id="KW-0645">Protease</keyword>
<reference evidence="10" key="1">
    <citation type="submission" date="2007-03" db="EMBL/GenBank/DDBJ databases">
        <title>Annotation of Culex pipiens quinquefasciatus.</title>
        <authorList>
            <consortium name="The Broad Institute Genome Sequencing Platform"/>
            <person name="Atkinson P.W."/>
            <person name="Hemingway J."/>
            <person name="Christensen B.M."/>
            <person name="Higgs S."/>
            <person name="Kodira C."/>
            <person name="Hannick L."/>
            <person name="Megy K."/>
            <person name="O'Leary S."/>
            <person name="Pearson M."/>
            <person name="Haas B.J."/>
            <person name="Mauceli E."/>
            <person name="Wortman J.R."/>
            <person name="Lee N.H."/>
            <person name="Guigo R."/>
            <person name="Stanke M."/>
            <person name="Alvarado L."/>
            <person name="Amedeo P."/>
            <person name="Antoine C.H."/>
            <person name="Arensburger P."/>
            <person name="Bidwell S.L."/>
            <person name="Crawford M."/>
            <person name="Camaro F."/>
            <person name="Devon K."/>
            <person name="Engels R."/>
            <person name="Hammond M."/>
            <person name="Howarth C."/>
            <person name="Koehrsen M."/>
            <person name="Lawson D."/>
            <person name="Montgomery P."/>
            <person name="Nene V."/>
            <person name="Nusbaum C."/>
            <person name="Puiu D."/>
            <person name="Romero-Severson J."/>
            <person name="Severson D.W."/>
            <person name="Shumway M."/>
            <person name="Sisk P."/>
            <person name="Stolte C."/>
            <person name="Zeng Q."/>
            <person name="Eisenstadt E."/>
            <person name="Fraser-Liggett C."/>
            <person name="Strausberg R."/>
            <person name="Galagan J."/>
            <person name="Birren B."/>
            <person name="Collins F.H."/>
        </authorList>
    </citation>
    <scope>NUCLEOTIDE SEQUENCE [LARGE SCALE GENOMIC DNA]</scope>
    <source>
        <strain evidence="10">JHB</strain>
    </source>
</reference>
<dbReference type="KEGG" id="cqu:CpipJ_CPIJ019924"/>
<evidence type="ECO:0000256" key="7">
    <source>
        <dbReference type="SAM" id="MobiDB-lite"/>
    </source>
</evidence>
<dbReference type="GO" id="GO:0006508">
    <property type="term" value="P:proteolysis"/>
    <property type="evidence" value="ECO:0007669"/>
    <property type="project" value="UniProtKB-KW"/>
</dbReference>
<dbReference type="Pfam" id="PF00089">
    <property type="entry name" value="Trypsin"/>
    <property type="match status" value="1"/>
</dbReference>
<dbReference type="InterPro" id="IPR018114">
    <property type="entry name" value="TRYPSIN_HIS"/>
</dbReference>
<dbReference type="OrthoDB" id="9981647at2759"/>
<evidence type="ECO:0000256" key="2">
    <source>
        <dbReference type="ARBA" id="ARBA00022729"/>
    </source>
</evidence>
<dbReference type="AlphaFoldDB" id="B0XL44"/>
<keyword evidence="12" id="KW-1185">Reference proteome</keyword>
<evidence type="ECO:0000256" key="4">
    <source>
        <dbReference type="ARBA" id="ARBA00022825"/>
    </source>
</evidence>
<dbReference type="eggNOG" id="KOG3627">
    <property type="taxonomic scope" value="Eukaryota"/>
</dbReference>
<comment type="similarity">
    <text evidence="6">Belongs to the peptidase S1 family. CLIP subfamily.</text>
</comment>
<feature type="domain" description="Clip" evidence="9">
    <location>
        <begin position="156"/>
        <end position="209"/>
    </location>
</feature>
<dbReference type="Proteomes" id="UP000002320">
    <property type="component" value="Unassembled WGS sequence"/>
</dbReference>
<keyword evidence="4" id="KW-0720">Serine protease</keyword>
<dbReference type="PROSITE" id="PS00134">
    <property type="entry name" value="TRYPSIN_HIS"/>
    <property type="match status" value="1"/>
</dbReference>
<keyword evidence="5" id="KW-1015">Disulfide bond</keyword>
<dbReference type="InterPro" id="IPR009003">
    <property type="entry name" value="Peptidase_S1_PA"/>
</dbReference>
<dbReference type="EMBL" id="DS234234">
    <property type="protein sequence ID" value="EDS33338.1"/>
    <property type="molecule type" value="Genomic_DNA"/>
</dbReference>
<feature type="compositionally biased region" description="Polar residues" evidence="7">
    <location>
        <begin position="14"/>
        <end position="36"/>
    </location>
</feature>
<dbReference type="VEuPathDB" id="VectorBase:CPIJ019924"/>
<feature type="region of interest" description="Disordered" evidence="7">
    <location>
        <begin position="1"/>
        <end position="37"/>
    </location>
</feature>
<evidence type="ECO:0000259" key="8">
    <source>
        <dbReference type="Pfam" id="PF00089"/>
    </source>
</evidence>
<evidence type="ECO:0000256" key="5">
    <source>
        <dbReference type="ARBA" id="ARBA00023157"/>
    </source>
</evidence>
<keyword evidence="3" id="KW-0378">Hydrolase</keyword>
<dbReference type="STRING" id="7176.B0XL44"/>
<organism>
    <name type="scientific">Culex quinquefasciatus</name>
    <name type="common">Southern house mosquito</name>
    <name type="synonym">Culex pungens</name>
    <dbReference type="NCBI Taxonomy" id="7176"/>
    <lineage>
        <taxon>Eukaryota</taxon>
        <taxon>Metazoa</taxon>
        <taxon>Ecdysozoa</taxon>
        <taxon>Arthropoda</taxon>
        <taxon>Hexapoda</taxon>
        <taxon>Insecta</taxon>
        <taxon>Pterygota</taxon>
        <taxon>Neoptera</taxon>
        <taxon>Endopterygota</taxon>
        <taxon>Diptera</taxon>
        <taxon>Nematocera</taxon>
        <taxon>Culicoidea</taxon>
        <taxon>Culicidae</taxon>
        <taxon>Culicinae</taxon>
        <taxon>Culicini</taxon>
        <taxon>Culex</taxon>
        <taxon>Culex</taxon>
    </lineage>
</organism>
<dbReference type="HOGENOM" id="CLU_895038_0_0_1"/>
<dbReference type="VEuPathDB" id="VectorBase:CQUJHB005182"/>
<keyword evidence="2" id="KW-0732">Signal</keyword>
<dbReference type="InterPro" id="IPR022700">
    <property type="entry name" value="CLIP"/>
</dbReference>
<dbReference type="EnsemblMetazoa" id="CPIJ019924-RA">
    <property type="protein sequence ID" value="CPIJ019924-PA"/>
    <property type="gene ID" value="CPIJ019924"/>
</dbReference>
<evidence type="ECO:0000256" key="3">
    <source>
        <dbReference type="ARBA" id="ARBA00022801"/>
    </source>
</evidence>
<accession>B0XL44</accession>